<dbReference type="EMBL" id="AGNL01040831">
    <property type="protein sequence ID" value="EJK51884.1"/>
    <property type="molecule type" value="Genomic_DNA"/>
</dbReference>
<gene>
    <name evidence="2" type="ORF">THAOC_28902</name>
</gene>
<name>K0RHW7_THAOC</name>
<evidence type="ECO:0000313" key="3">
    <source>
        <dbReference type="Proteomes" id="UP000266841"/>
    </source>
</evidence>
<proteinExistence type="predicted"/>
<sequence>RLSEGCIPDATPIKLGYGDDFYGYDALYSGWTKNGVPNGPGTLRFNGVVLKGLRSTALCLGGRNFPTPNSAAMSTSTCPNAPLVPVVSGGATDGYDDSDATSQRQQQLVPLVSGTQGDGGPGLNADAHSSSCGRADQVSADSAALGSTDLSLATATDSKSKKPGRKRKQKRGRKKKDAQTAAPGEAVVAPDSEARGPDGKSKPRRGRPRKSDQNHPVEEQASARVQRKLPNRNVKVEEEVTSIKVGAKDYSRSTGSREDKLSAYDCGLPPFV</sequence>
<organism evidence="2 3">
    <name type="scientific">Thalassiosira oceanica</name>
    <name type="common">Marine diatom</name>
    <dbReference type="NCBI Taxonomy" id="159749"/>
    <lineage>
        <taxon>Eukaryota</taxon>
        <taxon>Sar</taxon>
        <taxon>Stramenopiles</taxon>
        <taxon>Ochrophyta</taxon>
        <taxon>Bacillariophyta</taxon>
        <taxon>Coscinodiscophyceae</taxon>
        <taxon>Thalassiosirophycidae</taxon>
        <taxon>Thalassiosirales</taxon>
        <taxon>Thalassiosiraceae</taxon>
        <taxon>Thalassiosira</taxon>
    </lineage>
</organism>
<protein>
    <submittedName>
        <fullName evidence="2">Uncharacterized protein</fullName>
    </submittedName>
</protein>
<keyword evidence="3" id="KW-1185">Reference proteome</keyword>
<reference evidence="2 3" key="1">
    <citation type="journal article" date="2012" name="Genome Biol.">
        <title>Genome and low-iron response of an oceanic diatom adapted to chronic iron limitation.</title>
        <authorList>
            <person name="Lommer M."/>
            <person name="Specht M."/>
            <person name="Roy A.S."/>
            <person name="Kraemer L."/>
            <person name="Andreson R."/>
            <person name="Gutowska M.A."/>
            <person name="Wolf J."/>
            <person name="Bergner S.V."/>
            <person name="Schilhabel M.B."/>
            <person name="Klostermeier U.C."/>
            <person name="Beiko R.G."/>
            <person name="Rosenstiel P."/>
            <person name="Hippler M."/>
            <person name="Laroche J."/>
        </authorList>
    </citation>
    <scope>NUCLEOTIDE SEQUENCE [LARGE SCALE GENOMIC DNA]</scope>
    <source>
        <strain evidence="2 3">CCMP1005</strain>
    </source>
</reference>
<comment type="caution">
    <text evidence="2">The sequence shown here is derived from an EMBL/GenBank/DDBJ whole genome shotgun (WGS) entry which is preliminary data.</text>
</comment>
<dbReference type="Proteomes" id="UP000266841">
    <property type="component" value="Unassembled WGS sequence"/>
</dbReference>
<accession>K0RHW7</accession>
<evidence type="ECO:0000256" key="1">
    <source>
        <dbReference type="SAM" id="MobiDB-lite"/>
    </source>
</evidence>
<feature type="compositionally biased region" description="Basic and acidic residues" evidence="1">
    <location>
        <begin position="192"/>
        <end position="201"/>
    </location>
</feature>
<evidence type="ECO:0000313" key="2">
    <source>
        <dbReference type="EMBL" id="EJK51884.1"/>
    </source>
</evidence>
<feature type="compositionally biased region" description="Basic and acidic residues" evidence="1">
    <location>
        <begin position="209"/>
        <end position="218"/>
    </location>
</feature>
<dbReference type="AlphaFoldDB" id="K0RHW7"/>
<feature type="region of interest" description="Disordered" evidence="1">
    <location>
        <begin position="112"/>
        <end position="139"/>
    </location>
</feature>
<feature type="region of interest" description="Disordered" evidence="1">
    <location>
        <begin position="151"/>
        <end position="234"/>
    </location>
</feature>
<feature type="non-terminal residue" evidence="2">
    <location>
        <position position="1"/>
    </location>
</feature>
<feature type="compositionally biased region" description="Basic residues" evidence="1">
    <location>
        <begin position="161"/>
        <end position="176"/>
    </location>
</feature>